<name>A0A6S7KDC6_PARCT</name>
<dbReference type="EMBL" id="CACRXK020028959">
    <property type="protein sequence ID" value="CAB4041798.1"/>
    <property type="molecule type" value="Genomic_DNA"/>
</dbReference>
<keyword evidence="2" id="KW-1185">Reference proteome</keyword>
<sequence>MDVEVTRVDRERGNLLIIANPNYQTLVDLYDQLEGVSMEDNDTKPLLPVHLILGASA</sequence>
<accession>A0A6S7KDC6</accession>
<gene>
    <name evidence="1" type="ORF">PACLA_8A009305</name>
</gene>
<organism evidence="1 2">
    <name type="scientific">Paramuricea clavata</name>
    <name type="common">Red gorgonian</name>
    <name type="synonym">Violescent sea-whip</name>
    <dbReference type="NCBI Taxonomy" id="317549"/>
    <lineage>
        <taxon>Eukaryota</taxon>
        <taxon>Metazoa</taxon>
        <taxon>Cnidaria</taxon>
        <taxon>Anthozoa</taxon>
        <taxon>Octocorallia</taxon>
        <taxon>Malacalcyonacea</taxon>
        <taxon>Plexauridae</taxon>
        <taxon>Paramuricea</taxon>
    </lineage>
</organism>
<protein>
    <submittedName>
        <fullName evidence="1">Uncharacterized protein</fullName>
    </submittedName>
</protein>
<comment type="caution">
    <text evidence="1">The sequence shown here is derived from an EMBL/GenBank/DDBJ whole genome shotgun (WGS) entry which is preliminary data.</text>
</comment>
<reference evidence="1" key="1">
    <citation type="submission" date="2020-04" db="EMBL/GenBank/DDBJ databases">
        <authorList>
            <person name="Alioto T."/>
            <person name="Alioto T."/>
            <person name="Gomez Garrido J."/>
        </authorList>
    </citation>
    <scope>NUCLEOTIDE SEQUENCE</scope>
    <source>
        <strain evidence="1">A484AB</strain>
    </source>
</reference>
<proteinExistence type="predicted"/>
<evidence type="ECO:0000313" key="2">
    <source>
        <dbReference type="Proteomes" id="UP001152795"/>
    </source>
</evidence>
<dbReference type="Proteomes" id="UP001152795">
    <property type="component" value="Unassembled WGS sequence"/>
</dbReference>
<feature type="non-terminal residue" evidence="1">
    <location>
        <position position="57"/>
    </location>
</feature>
<dbReference type="AlphaFoldDB" id="A0A6S7KDC6"/>
<evidence type="ECO:0000313" key="1">
    <source>
        <dbReference type="EMBL" id="CAB4041798.1"/>
    </source>
</evidence>